<gene>
    <name evidence="2" type="ORF">PPNO1_LOCUS6432</name>
</gene>
<feature type="region of interest" description="Disordered" evidence="1">
    <location>
        <begin position="296"/>
        <end position="315"/>
    </location>
</feature>
<dbReference type="OrthoDB" id="10686682at2759"/>
<accession>A0A9P1H7L8</accession>
<feature type="region of interest" description="Disordered" evidence="1">
    <location>
        <begin position="211"/>
        <end position="288"/>
    </location>
</feature>
<dbReference type="AlphaFoldDB" id="A0A9P1H7L8"/>
<keyword evidence="3" id="KW-1185">Reference proteome</keyword>
<proteinExistence type="predicted"/>
<organism evidence="2 3">
    <name type="scientific">Parascedosporium putredinis</name>
    <dbReference type="NCBI Taxonomy" id="1442378"/>
    <lineage>
        <taxon>Eukaryota</taxon>
        <taxon>Fungi</taxon>
        <taxon>Dikarya</taxon>
        <taxon>Ascomycota</taxon>
        <taxon>Pezizomycotina</taxon>
        <taxon>Sordariomycetes</taxon>
        <taxon>Hypocreomycetidae</taxon>
        <taxon>Microascales</taxon>
        <taxon>Microascaceae</taxon>
        <taxon>Parascedosporium</taxon>
    </lineage>
</organism>
<dbReference type="Proteomes" id="UP000838763">
    <property type="component" value="Unassembled WGS sequence"/>
</dbReference>
<comment type="caution">
    <text evidence="2">The sequence shown here is derived from an EMBL/GenBank/DDBJ whole genome shotgun (WGS) entry which is preliminary data.</text>
</comment>
<feature type="compositionally biased region" description="Low complexity" evidence="1">
    <location>
        <begin position="327"/>
        <end position="341"/>
    </location>
</feature>
<dbReference type="EMBL" id="CALLCH030000015">
    <property type="protein sequence ID" value="CAI4216785.1"/>
    <property type="molecule type" value="Genomic_DNA"/>
</dbReference>
<feature type="region of interest" description="Disordered" evidence="1">
    <location>
        <begin position="327"/>
        <end position="350"/>
    </location>
</feature>
<feature type="compositionally biased region" description="Low complexity" evidence="1">
    <location>
        <begin position="226"/>
        <end position="255"/>
    </location>
</feature>
<feature type="compositionally biased region" description="Low complexity" evidence="1">
    <location>
        <begin position="69"/>
        <end position="82"/>
    </location>
</feature>
<reference evidence="2" key="1">
    <citation type="submission" date="2022-11" db="EMBL/GenBank/DDBJ databases">
        <authorList>
            <person name="Scott C."/>
            <person name="Bruce N."/>
        </authorList>
    </citation>
    <scope>NUCLEOTIDE SEQUENCE</scope>
</reference>
<protein>
    <submittedName>
        <fullName evidence="2">Uncharacterized protein</fullName>
    </submittedName>
</protein>
<feature type="compositionally biased region" description="Basic and acidic residues" evidence="1">
    <location>
        <begin position="296"/>
        <end position="311"/>
    </location>
</feature>
<evidence type="ECO:0000313" key="2">
    <source>
        <dbReference type="EMBL" id="CAI4216785.1"/>
    </source>
</evidence>
<feature type="compositionally biased region" description="Basic and acidic residues" evidence="1">
    <location>
        <begin position="40"/>
        <end position="52"/>
    </location>
</feature>
<evidence type="ECO:0000256" key="1">
    <source>
        <dbReference type="SAM" id="MobiDB-lite"/>
    </source>
</evidence>
<feature type="region of interest" description="Disordered" evidence="1">
    <location>
        <begin position="40"/>
        <end position="84"/>
    </location>
</feature>
<name>A0A9P1H7L8_9PEZI</name>
<evidence type="ECO:0000313" key="3">
    <source>
        <dbReference type="Proteomes" id="UP000838763"/>
    </source>
</evidence>
<sequence>MSRSDSLLAPLLEASGFDSAATARTAGDIFLEGRVLGEFDARRSDGNGEREGSVNSGGNGDDDKSIQDGNGNTNTPSSPSTPQSAVTLISELGITAFVIVDNPINPTYLFRTETGYKITGAKWVEVTDTGASTIMSLPVAESASLWTVTVPIDSAVDHTGGEMFVVVDYTERSGSELGRARSFASTLFTVLKRGSTDADVIVAEANLNSKSYKDGGETVEGQSAWSSTRNSSGPSPSGTSGNGGVTTDVAGGTAAPTIESGRSASPHGRRRDFPTPPLDTTSSLHGAPHDFLQDKEAQAHVADSPHSDDAPGHSLRNSAVVYADPVAPSSSSAAAAAGPAAEARRPEVPTAVAHLVEDGMTADEIRRLEEEERALDQAIEQAAKRK</sequence>